<dbReference type="Proteomes" id="UP001152888">
    <property type="component" value="Unassembled WGS sequence"/>
</dbReference>
<keyword evidence="2" id="KW-1185">Reference proteome</keyword>
<evidence type="ECO:0000313" key="2">
    <source>
        <dbReference type="Proteomes" id="UP001152888"/>
    </source>
</evidence>
<dbReference type="OrthoDB" id="2014058at2759"/>
<dbReference type="Pfam" id="PF05821">
    <property type="entry name" value="NDUF_B8"/>
    <property type="match status" value="1"/>
</dbReference>
<reference evidence="1" key="1">
    <citation type="submission" date="2022-03" db="EMBL/GenBank/DDBJ databases">
        <authorList>
            <person name="Sayadi A."/>
        </authorList>
    </citation>
    <scope>NUCLEOTIDE SEQUENCE</scope>
</reference>
<dbReference type="AlphaFoldDB" id="A0A9P0L8S9"/>
<proteinExistence type="predicted"/>
<sequence>MNSIIKSAKLSNTWLKNNAILVTAVRNHWNKDYKPGPYPKTEAERVAAADKYGLHPSEYKPYPDDGQGCGDYPNLPMVSGDSKDPFYPWDNPELKRNFNEPVCSNGKTELQLEHIEQFCGSAHLYQLVEASLIFYF</sequence>
<dbReference type="GO" id="GO:0005739">
    <property type="term" value="C:mitochondrion"/>
    <property type="evidence" value="ECO:0007669"/>
    <property type="project" value="InterPro"/>
</dbReference>
<accession>A0A9P0L8S9</accession>
<protein>
    <submittedName>
        <fullName evidence="1">Uncharacterized protein</fullName>
    </submittedName>
</protein>
<organism evidence="1 2">
    <name type="scientific">Acanthoscelides obtectus</name>
    <name type="common">Bean weevil</name>
    <name type="synonym">Bruchus obtectus</name>
    <dbReference type="NCBI Taxonomy" id="200917"/>
    <lineage>
        <taxon>Eukaryota</taxon>
        <taxon>Metazoa</taxon>
        <taxon>Ecdysozoa</taxon>
        <taxon>Arthropoda</taxon>
        <taxon>Hexapoda</taxon>
        <taxon>Insecta</taxon>
        <taxon>Pterygota</taxon>
        <taxon>Neoptera</taxon>
        <taxon>Endopterygota</taxon>
        <taxon>Coleoptera</taxon>
        <taxon>Polyphaga</taxon>
        <taxon>Cucujiformia</taxon>
        <taxon>Chrysomeloidea</taxon>
        <taxon>Chrysomelidae</taxon>
        <taxon>Bruchinae</taxon>
        <taxon>Bruchini</taxon>
        <taxon>Acanthoscelides</taxon>
    </lineage>
</organism>
<gene>
    <name evidence="1" type="ORF">ACAOBT_LOCUS19930</name>
</gene>
<dbReference type="EMBL" id="CAKOFQ010007099">
    <property type="protein sequence ID" value="CAH1990876.1"/>
    <property type="molecule type" value="Genomic_DNA"/>
</dbReference>
<dbReference type="PANTHER" id="PTHR12840">
    <property type="entry name" value="NADH-UBIQUINONE OXIDOREDUCTASE ASHI SUBUNIT"/>
    <property type="match status" value="1"/>
</dbReference>
<name>A0A9P0L8S9_ACAOB</name>
<evidence type="ECO:0000313" key="1">
    <source>
        <dbReference type="EMBL" id="CAH1990876.1"/>
    </source>
</evidence>
<dbReference type="PANTHER" id="PTHR12840:SF1">
    <property type="entry name" value="NADH DEHYDROGENASE [UBIQUINONE] 1 BETA SUBCOMPLEX SUBUNIT 8, MITOCHONDRIAL"/>
    <property type="match status" value="1"/>
</dbReference>
<dbReference type="InterPro" id="IPR008699">
    <property type="entry name" value="NDUFB8"/>
</dbReference>
<comment type="caution">
    <text evidence="1">The sequence shown here is derived from an EMBL/GenBank/DDBJ whole genome shotgun (WGS) entry which is preliminary data.</text>
</comment>